<feature type="compositionally biased region" description="Basic residues" evidence="1">
    <location>
        <begin position="237"/>
        <end position="255"/>
    </location>
</feature>
<feature type="compositionally biased region" description="Basic and acidic residues" evidence="1">
    <location>
        <begin position="431"/>
        <end position="442"/>
    </location>
</feature>
<organism evidence="2 3">
    <name type="scientific">Actinacidiphila cocklensis</name>
    <dbReference type="NCBI Taxonomy" id="887465"/>
    <lineage>
        <taxon>Bacteria</taxon>
        <taxon>Bacillati</taxon>
        <taxon>Actinomycetota</taxon>
        <taxon>Actinomycetes</taxon>
        <taxon>Kitasatosporales</taxon>
        <taxon>Streptomycetaceae</taxon>
        <taxon>Actinacidiphila</taxon>
    </lineage>
</organism>
<evidence type="ECO:0000256" key="1">
    <source>
        <dbReference type="SAM" id="MobiDB-lite"/>
    </source>
</evidence>
<dbReference type="EMBL" id="CAJSLV010000035">
    <property type="protein sequence ID" value="CAG6391792.1"/>
    <property type="molecule type" value="Genomic_DNA"/>
</dbReference>
<dbReference type="AlphaFoldDB" id="A0A9W4DKF1"/>
<feature type="region of interest" description="Disordered" evidence="1">
    <location>
        <begin position="1"/>
        <end position="190"/>
    </location>
</feature>
<feature type="compositionally biased region" description="Pro residues" evidence="1">
    <location>
        <begin position="28"/>
        <end position="37"/>
    </location>
</feature>
<feature type="compositionally biased region" description="Basic residues" evidence="1">
    <location>
        <begin position="320"/>
        <end position="335"/>
    </location>
</feature>
<name>A0A9W4DKF1_9ACTN</name>
<accession>A0A9W4DKF1</accession>
<protein>
    <submittedName>
        <fullName evidence="2">Uncharacterized protein</fullName>
    </submittedName>
</protein>
<feature type="compositionally biased region" description="Low complexity" evidence="1">
    <location>
        <begin position="279"/>
        <end position="294"/>
    </location>
</feature>
<comment type="caution">
    <text evidence="2">The sequence shown here is derived from an EMBL/GenBank/DDBJ whole genome shotgun (WGS) entry which is preliminary data.</text>
</comment>
<gene>
    <name evidence="2" type="ORF">SCOCK_130196</name>
</gene>
<feature type="compositionally biased region" description="Basic residues" evidence="1">
    <location>
        <begin position="381"/>
        <end position="390"/>
    </location>
</feature>
<feature type="compositionally biased region" description="Basic residues" evidence="1">
    <location>
        <begin position="51"/>
        <end position="76"/>
    </location>
</feature>
<dbReference type="Proteomes" id="UP001152519">
    <property type="component" value="Unassembled WGS sequence"/>
</dbReference>
<feature type="compositionally biased region" description="Basic residues" evidence="1">
    <location>
        <begin position="84"/>
        <end position="102"/>
    </location>
</feature>
<evidence type="ECO:0000313" key="2">
    <source>
        <dbReference type="EMBL" id="CAG6391792.1"/>
    </source>
</evidence>
<feature type="region of interest" description="Disordered" evidence="1">
    <location>
        <begin position="276"/>
        <end position="458"/>
    </location>
</feature>
<reference evidence="2" key="1">
    <citation type="submission" date="2021-05" db="EMBL/GenBank/DDBJ databases">
        <authorList>
            <person name="Arsene-Ploetze F."/>
        </authorList>
    </citation>
    <scope>NUCLEOTIDE SEQUENCE</scope>
    <source>
        <strain evidence="2">DSM 42138</strain>
    </source>
</reference>
<proteinExistence type="predicted"/>
<feature type="region of interest" description="Disordered" evidence="1">
    <location>
        <begin position="237"/>
        <end position="262"/>
    </location>
</feature>
<feature type="compositionally biased region" description="Basic and acidic residues" evidence="1">
    <location>
        <begin position="39"/>
        <end position="50"/>
    </location>
</feature>
<sequence>MTRERSATPHGTSGQETTHVHRTRTNTPHPPPAPPAEPGRADRRRAEPGRARGHRGARRRGHPRRGARGRTRRRPGRGAGSAGRVHHHLERRLQRRRRHRSEHRQLEVRHRPGQQLRHRRDRDDDQQHVQRLPGRQRAPGAQGPAQRQRPAVGLDVGTRRDAGGDLRGAGRRRGDDAVIDPAAEPDDRQRSRLLAGVLDARLHAAHRHHLADLRRGRHPGGHQLPQLRLRHPALRHQPRRPVQRVHRHRQRRTRLLRLPDRLPHLRRADRPLRVARADPLVPRRQQLLHRQLQPGARRDLDGRRRPPVLHHLRPGDGRRLPGRLRRRPERRHRLRRPDEHRLRGRLQQGSRQHHSAAGRRQPLAGQGRHRLLHGERQLPGRQRRGRQHRHPLVERVQRPAVAAGRPGRQPHHQPGAAQLGGGVRQGLPDPDLGRRHDLDHRLQHDHRNRRQPDDQRQR</sequence>
<evidence type="ECO:0000313" key="3">
    <source>
        <dbReference type="Proteomes" id="UP001152519"/>
    </source>
</evidence>
<keyword evidence="3" id="KW-1185">Reference proteome</keyword>